<dbReference type="SUPFAM" id="SSF82714">
    <property type="entry name" value="Multidrug efflux transporter AcrB TolC docking domain, DN and DC subdomains"/>
    <property type="match status" value="2"/>
</dbReference>
<feature type="transmembrane region" description="Helical" evidence="1">
    <location>
        <begin position="470"/>
        <end position="496"/>
    </location>
</feature>
<keyword evidence="1" id="KW-0812">Transmembrane</keyword>
<feature type="transmembrane region" description="Helical" evidence="1">
    <location>
        <begin position="331"/>
        <end position="353"/>
    </location>
</feature>
<dbReference type="InterPro" id="IPR027463">
    <property type="entry name" value="AcrB_DN_DC_subdom"/>
</dbReference>
<feature type="transmembrane region" description="Helical" evidence="1">
    <location>
        <begin position="360"/>
        <end position="380"/>
    </location>
</feature>
<accession>A0A1X9YYZ7</accession>
<evidence type="ECO:0000313" key="2">
    <source>
        <dbReference type="EMBL" id="ARS37974.1"/>
    </source>
</evidence>
<evidence type="ECO:0000256" key="1">
    <source>
        <dbReference type="SAM" id="Phobius"/>
    </source>
</evidence>
<organism evidence="2 3">
    <name type="scientific">Pontibacter actiniarum</name>
    <dbReference type="NCBI Taxonomy" id="323450"/>
    <lineage>
        <taxon>Bacteria</taxon>
        <taxon>Pseudomonadati</taxon>
        <taxon>Bacteroidota</taxon>
        <taxon>Cytophagia</taxon>
        <taxon>Cytophagales</taxon>
        <taxon>Hymenobacteraceae</taxon>
        <taxon>Pontibacter</taxon>
    </lineage>
</organism>
<dbReference type="STRING" id="709015.GCA_000472485_04069"/>
<sequence length="1024" mass="111844">MRWLVSTSLQLRVIVVALMLVLLYAGYNRLSNTPMDVFPEFAPPYVEVQTEAPGLSTPEVEALVTIPLENALNGTPQMQKLRSKSVLGLSSVVLYFEKGIDVMEARQHVQERLSRAAVTLPAVARPPVMLSPLSSTSRILKVGVSSEKLSQMELTTLIRWNVRPRLMAIPGVANVAIWGQRDKQYQILINPERLRLHNMTMAEVQQAAAGALQLAGGGFMDTPNQRLAIANTQSINEVSELARVPVSTKSGNIIRLGDVADITIGNQPPIGDAIINDGPGLLLIVEKQPGANTLEVTHNVEAALEAMKPGLPDMELDSTIFRPASFIEMSLAHLNTALLLGCLLVVLVLAFFLYDWRTALISVTALPCSLVGAALVLHYTGKTLDTMVLAGLIIALGEVVDDAIIDVENIARRLRLNRLSAVPEPAFKVVLDASMEVRSAVIYGSMIVALVLLPVFMLPGLSGAFFQPLALSYIVAILVSLLIALTLTPALSLLLLPNAPLREKEPPAARWLKTKYRSFLPSMLAHPKRIIATLAITLSASAMVVPFLGEEFLPHFKEYDFLMHWVEKPGTSLEAMKRITVKVSKDLRGIEGVRNFGAHIGRAEVADEVVGPNFTELWISVDPNVPDYDATVAEIQHTIDGYPGLFRDVLTYLRERIKEVLTGTSASIVVRLYGPDLDRLFAKATEIGNEVKGIDGVVDLKVQQQTRVPQIQVRFKPAAALQFGVSPGDVTRAVSTLMRGTKVGEVYQEQKVFDVVVWGEVAIRNDINAFRNLLVDVPNGAKVPLRDLADIQIVPAPNEITRENSSRKIDVTCNVKGRDLGSVARDIETKIATMDFEQGYHPELLGEYAEQRESSNTLLSISLNSMIGIFLVLYADYKSFRLAGLVMGSLLFALTGCVISVLLSGAVLSLGSIVGFVTVLGIAARNTIMLISHYRHLELKENIPFGQELILQGAQERIMPIIMTALTSVLALLPIIVTGNRSGQEIEFPMAVVIVGGILTSAILNLLFMPALYFHWGRKKEAEV</sequence>
<dbReference type="Gene3D" id="3.30.70.1430">
    <property type="entry name" value="Multidrug efflux transporter AcrB pore domain"/>
    <property type="match status" value="2"/>
</dbReference>
<dbReference type="PANTHER" id="PTHR32063:SF4">
    <property type="entry name" value="SLR6043 PROTEIN"/>
    <property type="match status" value="1"/>
</dbReference>
<dbReference type="SUPFAM" id="SSF82693">
    <property type="entry name" value="Multidrug efflux transporter AcrB pore domain, PN1, PN2, PC1 and PC2 subdomains"/>
    <property type="match status" value="2"/>
</dbReference>
<feature type="transmembrane region" description="Helical" evidence="1">
    <location>
        <begin position="989"/>
        <end position="1014"/>
    </location>
</feature>
<dbReference type="Gene3D" id="3.30.2090.10">
    <property type="entry name" value="Multidrug efflux transporter AcrB TolC docking domain, DN and DC subdomains"/>
    <property type="match status" value="2"/>
</dbReference>
<protein>
    <submittedName>
        <fullName evidence="2">Acriflavin resistance protein</fullName>
    </submittedName>
</protein>
<dbReference type="Gene3D" id="3.30.70.1320">
    <property type="entry name" value="Multidrug efflux transporter AcrB pore domain like"/>
    <property type="match status" value="1"/>
</dbReference>
<dbReference type="InterPro" id="IPR001036">
    <property type="entry name" value="Acrflvin-R"/>
</dbReference>
<proteinExistence type="predicted"/>
<dbReference type="KEGG" id="pact:CA264_20160"/>
<dbReference type="OrthoDB" id="636130at2"/>
<reference evidence="3" key="1">
    <citation type="submission" date="2017-05" db="EMBL/GenBank/DDBJ databases">
        <authorList>
            <person name="Ray J."/>
            <person name="Price M."/>
            <person name="Deutschbauer A."/>
        </authorList>
    </citation>
    <scope>NUCLEOTIDE SEQUENCE [LARGE SCALE GENOMIC DNA]</scope>
    <source>
        <strain evidence="3">DSM 19842</strain>
    </source>
</reference>
<feature type="transmembrane region" description="Helical" evidence="1">
    <location>
        <begin position="909"/>
        <end position="931"/>
    </location>
</feature>
<gene>
    <name evidence="2" type="ORF">CA264_20160</name>
</gene>
<keyword evidence="1" id="KW-0472">Membrane</keyword>
<dbReference type="GO" id="GO:0005886">
    <property type="term" value="C:plasma membrane"/>
    <property type="evidence" value="ECO:0007669"/>
    <property type="project" value="TreeGrafter"/>
</dbReference>
<keyword evidence="3" id="KW-1185">Reference proteome</keyword>
<feature type="transmembrane region" description="Helical" evidence="1">
    <location>
        <begin position="958"/>
        <end position="977"/>
    </location>
</feature>
<feature type="transmembrane region" description="Helical" evidence="1">
    <location>
        <begin position="9"/>
        <end position="27"/>
    </location>
</feature>
<dbReference type="Gene3D" id="3.30.70.1440">
    <property type="entry name" value="Multidrug efflux transporter AcrB pore domain"/>
    <property type="match status" value="1"/>
</dbReference>
<dbReference type="PANTHER" id="PTHR32063">
    <property type="match status" value="1"/>
</dbReference>
<dbReference type="PRINTS" id="PR00702">
    <property type="entry name" value="ACRIFLAVINRP"/>
</dbReference>
<dbReference type="EMBL" id="CP021235">
    <property type="protein sequence ID" value="ARS37974.1"/>
    <property type="molecule type" value="Genomic_DNA"/>
</dbReference>
<dbReference type="GO" id="GO:0042910">
    <property type="term" value="F:xenobiotic transmembrane transporter activity"/>
    <property type="evidence" value="ECO:0007669"/>
    <property type="project" value="TreeGrafter"/>
</dbReference>
<keyword evidence="1" id="KW-1133">Transmembrane helix</keyword>
<feature type="transmembrane region" description="Helical" evidence="1">
    <location>
        <begin position="440"/>
        <end position="458"/>
    </location>
</feature>
<feature type="transmembrane region" description="Helical" evidence="1">
    <location>
        <begin position="882"/>
        <end position="903"/>
    </location>
</feature>
<dbReference type="Gene3D" id="1.20.1640.10">
    <property type="entry name" value="Multidrug efflux transporter AcrB transmembrane domain"/>
    <property type="match status" value="2"/>
</dbReference>
<feature type="transmembrane region" description="Helical" evidence="1">
    <location>
        <begin position="530"/>
        <end position="549"/>
    </location>
</feature>
<name>A0A1X9YYZ7_9BACT</name>
<dbReference type="Proteomes" id="UP000266292">
    <property type="component" value="Chromosome"/>
</dbReference>
<dbReference type="AlphaFoldDB" id="A0A1X9YYZ7"/>
<feature type="transmembrane region" description="Helical" evidence="1">
    <location>
        <begin position="857"/>
        <end position="875"/>
    </location>
</feature>
<evidence type="ECO:0000313" key="3">
    <source>
        <dbReference type="Proteomes" id="UP000266292"/>
    </source>
</evidence>
<dbReference type="Pfam" id="PF00873">
    <property type="entry name" value="ACR_tran"/>
    <property type="match status" value="1"/>
</dbReference>
<dbReference type="SUPFAM" id="SSF82866">
    <property type="entry name" value="Multidrug efflux transporter AcrB transmembrane domain"/>
    <property type="match status" value="2"/>
</dbReference>